<feature type="region of interest" description="Disordered" evidence="9">
    <location>
        <begin position="375"/>
        <end position="412"/>
    </location>
</feature>
<dbReference type="InterPro" id="IPR000719">
    <property type="entry name" value="Prot_kinase_dom"/>
</dbReference>
<feature type="compositionally biased region" description="Basic residues" evidence="9">
    <location>
        <begin position="387"/>
        <end position="396"/>
    </location>
</feature>
<evidence type="ECO:0000259" key="10">
    <source>
        <dbReference type="PROSITE" id="PS50011"/>
    </source>
</evidence>
<dbReference type="SUPFAM" id="SSF56112">
    <property type="entry name" value="Protein kinase-like (PK-like)"/>
    <property type="match status" value="1"/>
</dbReference>
<protein>
    <recommendedName>
        <fullName evidence="1">non-specific serine/threonine protein kinase</fullName>
        <ecNumber evidence="1">2.7.11.1</ecNumber>
    </recommendedName>
</protein>
<dbReference type="SMART" id="SM00220">
    <property type="entry name" value="S_TKc"/>
    <property type="match status" value="1"/>
</dbReference>
<feature type="region of interest" description="Disordered" evidence="9">
    <location>
        <begin position="815"/>
        <end position="877"/>
    </location>
</feature>
<reference evidence="11 12" key="1">
    <citation type="journal article" date="2019" name="Sci. Rep.">
        <title>Comparative genomics of chytrid fungi reveal insights into the obligate biotrophic and pathogenic lifestyle of Synchytrium endobioticum.</title>
        <authorList>
            <person name="van de Vossenberg B.T.L.H."/>
            <person name="Warris S."/>
            <person name="Nguyen H.D.T."/>
            <person name="van Gent-Pelzer M.P.E."/>
            <person name="Joly D.L."/>
            <person name="van de Geest H.C."/>
            <person name="Bonants P.J.M."/>
            <person name="Smith D.S."/>
            <person name="Levesque C.A."/>
            <person name="van der Lee T.A.J."/>
        </authorList>
    </citation>
    <scope>NUCLEOTIDE SEQUENCE [LARGE SCALE GENOMIC DNA]</scope>
    <source>
        <strain evidence="11 12">CBS 809.83</strain>
    </source>
</reference>
<evidence type="ECO:0000256" key="3">
    <source>
        <dbReference type="ARBA" id="ARBA00022679"/>
    </source>
</evidence>
<dbReference type="Gene3D" id="1.10.510.10">
    <property type="entry name" value="Transferase(Phosphotransferase) domain 1"/>
    <property type="match status" value="1"/>
</dbReference>
<keyword evidence="5" id="KW-0418">Kinase</keyword>
<feature type="compositionally biased region" description="Polar residues" evidence="9">
    <location>
        <begin position="752"/>
        <end position="761"/>
    </location>
</feature>
<keyword evidence="3" id="KW-0808">Transferase</keyword>
<dbReference type="GO" id="GO:0005737">
    <property type="term" value="C:cytoplasm"/>
    <property type="evidence" value="ECO:0007669"/>
    <property type="project" value="TreeGrafter"/>
</dbReference>
<evidence type="ECO:0000313" key="12">
    <source>
        <dbReference type="Proteomes" id="UP000318582"/>
    </source>
</evidence>
<comment type="catalytic activity">
    <reaction evidence="8">
        <text>L-seryl-[protein] + ATP = O-phospho-L-seryl-[protein] + ADP + H(+)</text>
        <dbReference type="Rhea" id="RHEA:17989"/>
        <dbReference type="Rhea" id="RHEA-COMP:9863"/>
        <dbReference type="Rhea" id="RHEA-COMP:11604"/>
        <dbReference type="ChEBI" id="CHEBI:15378"/>
        <dbReference type="ChEBI" id="CHEBI:29999"/>
        <dbReference type="ChEBI" id="CHEBI:30616"/>
        <dbReference type="ChEBI" id="CHEBI:83421"/>
        <dbReference type="ChEBI" id="CHEBI:456216"/>
        <dbReference type="EC" id="2.7.11.1"/>
    </reaction>
</comment>
<dbReference type="InterPro" id="IPR008271">
    <property type="entry name" value="Ser/Thr_kinase_AS"/>
</dbReference>
<dbReference type="EMBL" id="QEAQ01000015">
    <property type="protein sequence ID" value="TPX60424.1"/>
    <property type="molecule type" value="Genomic_DNA"/>
</dbReference>
<dbReference type="GO" id="GO:0007015">
    <property type="term" value="P:actin filament organization"/>
    <property type="evidence" value="ECO:0007669"/>
    <property type="project" value="TreeGrafter"/>
</dbReference>
<dbReference type="InterPro" id="IPR011009">
    <property type="entry name" value="Kinase-like_dom_sf"/>
</dbReference>
<dbReference type="GO" id="GO:0004674">
    <property type="term" value="F:protein serine/threonine kinase activity"/>
    <property type="evidence" value="ECO:0007669"/>
    <property type="project" value="UniProtKB-KW"/>
</dbReference>
<evidence type="ECO:0000256" key="1">
    <source>
        <dbReference type="ARBA" id="ARBA00012513"/>
    </source>
</evidence>
<dbReference type="STRING" id="109895.A0A507E9D6"/>
<keyword evidence="6" id="KW-0067">ATP-binding</keyword>
<comment type="catalytic activity">
    <reaction evidence="7">
        <text>L-threonyl-[protein] + ATP = O-phospho-L-threonyl-[protein] + ADP + H(+)</text>
        <dbReference type="Rhea" id="RHEA:46608"/>
        <dbReference type="Rhea" id="RHEA-COMP:11060"/>
        <dbReference type="Rhea" id="RHEA-COMP:11605"/>
        <dbReference type="ChEBI" id="CHEBI:15378"/>
        <dbReference type="ChEBI" id="CHEBI:30013"/>
        <dbReference type="ChEBI" id="CHEBI:30616"/>
        <dbReference type="ChEBI" id="CHEBI:61977"/>
        <dbReference type="ChEBI" id="CHEBI:456216"/>
        <dbReference type="EC" id="2.7.11.1"/>
    </reaction>
</comment>
<feature type="compositionally biased region" description="Basic and acidic residues" evidence="9">
    <location>
        <begin position="862"/>
        <end position="877"/>
    </location>
</feature>
<sequence>MSPMNIPPGTYIPGTILSLKSTKLLVDRFLAQGGFAHVYVVQIGPTHAVVESDFAAQAPNAVLKRVACPDKESLLDLENEIIFMLNGHKNIVKYIDSSVQKLRNGGGFEVFILMEYCRGGHLVDFLNTRLSNRLSETEVLKIFSDVCEAVAHMHYSTPPIIHRDIKVENVLIANDRTYKLCDFGSATVRNIAPGTSMSAQEIRLLEDEVGKYTTLQYRAPELCDLYQKKGLTEKMDMWALGVLLYKLCFFTTPFEDSGTLAILNVRYSMPTQPSYSRNVLGLIESMLNADVGGRADIYQVYSTVCRIRGLPCNLHNQYSIVSPVPAVVTSANSAMAISPSIVNNDLINPNANQQYLQPLAGGGLSINPLSSLGSNSIAPSPTVSPMRRGRPPKHSKTPSSGSLNADGVSTPPPILNVDLMNSPHNPFNTDSRPARSNRLTAPPDFFATADFNNNSVSQDVIPHGLPTNTSSHRLTAPPSFFTNVQTMDVTGLGTYSLSNGGQAYPSRRTSSSSGPMQVPYESQSFNIPTFTALPSNPLFPAESSAPQPQFPQSHQQAFAQQGPDPFDPFGAQIRRDSTRSIPNLKVAVNAAPTPIPIPPHLISPRSFTKSTSEVRLNALGDSSVRMHGHSRNKSWAQTHTAAHGQYQPKPPTSASAHHSRNASKDSFDSASTGSSAGVNVAGLVRQFQQSATIGEQQGMDSAFSSAASTHVQQPSMQYSRHSSVSGPSSPGFLSPNRPGSGSIGINLPPSGTLPNHIQAHQNVPPPKPPRNLELPPAHTPMAVFPSAMPSPMTPLPPSVMFDPFTVPSSAWVQMNSGQSDLHGGRGNSWDAFNLNPGSIAQPHQQPQPQQPQHQPQSQPLRSADRKADEFLRGLMER</sequence>
<dbReference type="PANTHER" id="PTHR22967:SF57">
    <property type="entry name" value="AUXILIN, ISOFORM A-RELATED"/>
    <property type="match status" value="1"/>
</dbReference>
<gene>
    <name evidence="11" type="ORF">PhCBS80983_g01819</name>
</gene>
<feature type="compositionally biased region" description="Polar residues" evidence="9">
    <location>
        <begin position="695"/>
        <end position="718"/>
    </location>
</feature>
<dbReference type="GO" id="GO:0000147">
    <property type="term" value="P:actin cortical patch assembly"/>
    <property type="evidence" value="ECO:0007669"/>
    <property type="project" value="TreeGrafter"/>
</dbReference>
<name>A0A507E9D6_9FUNG</name>
<dbReference type="PROSITE" id="PS50011">
    <property type="entry name" value="PROTEIN_KINASE_DOM"/>
    <property type="match status" value="1"/>
</dbReference>
<comment type="caution">
    <text evidence="11">The sequence shown here is derived from an EMBL/GenBank/DDBJ whole genome shotgun (WGS) entry which is preliminary data.</text>
</comment>
<evidence type="ECO:0000256" key="7">
    <source>
        <dbReference type="ARBA" id="ARBA00047899"/>
    </source>
</evidence>
<evidence type="ECO:0000256" key="6">
    <source>
        <dbReference type="ARBA" id="ARBA00022840"/>
    </source>
</evidence>
<dbReference type="PANTHER" id="PTHR22967">
    <property type="entry name" value="SERINE/THREONINE PROTEIN KINASE"/>
    <property type="match status" value="1"/>
</dbReference>
<accession>A0A507E9D6</accession>
<dbReference type="EC" id="2.7.11.1" evidence="1"/>
<evidence type="ECO:0000256" key="5">
    <source>
        <dbReference type="ARBA" id="ARBA00022777"/>
    </source>
</evidence>
<feature type="region of interest" description="Disordered" evidence="9">
    <location>
        <begin position="620"/>
        <end position="674"/>
    </location>
</feature>
<keyword evidence="2" id="KW-0723">Serine/threonine-protein kinase</keyword>
<evidence type="ECO:0000256" key="2">
    <source>
        <dbReference type="ARBA" id="ARBA00022527"/>
    </source>
</evidence>
<dbReference type="Proteomes" id="UP000318582">
    <property type="component" value="Unassembled WGS sequence"/>
</dbReference>
<dbReference type="Pfam" id="PF00069">
    <property type="entry name" value="Pkinase"/>
    <property type="match status" value="1"/>
</dbReference>
<organism evidence="11 12">
    <name type="scientific">Powellomyces hirtus</name>
    <dbReference type="NCBI Taxonomy" id="109895"/>
    <lineage>
        <taxon>Eukaryota</taxon>
        <taxon>Fungi</taxon>
        <taxon>Fungi incertae sedis</taxon>
        <taxon>Chytridiomycota</taxon>
        <taxon>Chytridiomycota incertae sedis</taxon>
        <taxon>Chytridiomycetes</taxon>
        <taxon>Spizellomycetales</taxon>
        <taxon>Powellomycetaceae</taxon>
        <taxon>Powellomyces</taxon>
    </lineage>
</organism>
<feature type="compositionally biased region" description="Low complexity" evidence="9">
    <location>
        <begin position="719"/>
        <end position="735"/>
    </location>
</feature>
<evidence type="ECO:0000313" key="11">
    <source>
        <dbReference type="EMBL" id="TPX60424.1"/>
    </source>
</evidence>
<dbReference type="AlphaFoldDB" id="A0A507E9D6"/>
<proteinExistence type="predicted"/>
<feature type="compositionally biased region" description="Low complexity" evidence="9">
    <location>
        <begin position="841"/>
        <end position="859"/>
    </location>
</feature>
<keyword evidence="12" id="KW-1185">Reference proteome</keyword>
<feature type="region of interest" description="Disordered" evidence="9">
    <location>
        <begin position="695"/>
        <end position="780"/>
    </location>
</feature>
<keyword evidence="4" id="KW-0547">Nucleotide-binding</keyword>
<evidence type="ECO:0000256" key="9">
    <source>
        <dbReference type="SAM" id="MobiDB-lite"/>
    </source>
</evidence>
<dbReference type="PROSITE" id="PS00108">
    <property type="entry name" value="PROTEIN_KINASE_ST"/>
    <property type="match status" value="1"/>
</dbReference>
<evidence type="ECO:0000256" key="8">
    <source>
        <dbReference type="ARBA" id="ARBA00048679"/>
    </source>
</evidence>
<feature type="domain" description="Protein kinase" evidence="10">
    <location>
        <begin position="24"/>
        <end position="318"/>
    </location>
</feature>
<dbReference type="GO" id="GO:0005524">
    <property type="term" value="F:ATP binding"/>
    <property type="evidence" value="ECO:0007669"/>
    <property type="project" value="UniProtKB-KW"/>
</dbReference>
<evidence type="ECO:0000256" key="4">
    <source>
        <dbReference type="ARBA" id="ARBA00022741"/>
    </source>
</evidence>